<evidence type="ECO:0000313" key="3">
    <source>
        <dbReference type="Proteomes" id="UP000619244"/>
    </source>
</evidence>
<dbReference type="AlphaFoldDB" id="A0A918U4U2"/>
<reference evidence="2" key="2">
    <citation type="submission" date="2020-09" db="EMBL/GenBank/DDBJ databases">
        <authorList>
            <person name="Sun Q."/>
            <person name="Ohkuma M."/>
        </authorList>
    </citation>
    <scope>NUCLEOTIDE SEQUENCE</scope>
    <source>
        <strain evidence="2">JCM 4790</strain>
    </source>
</reference>
<accession>A0A918U4U2</accession>
<dbReference type="Proteomes" id="UP000619244">
    <property type="component" value="Unassembled WGS sequence"/>
</dbReference>
<evidence type="ECO:0000256" key="1">
    <source>
        <dbReference type="SAM" id="MobiDB-lite"/>
    </source>
</evidence>
<sequence length="71" mass="8196">MLRKRTATALCRRRRNVDIAMVPTPPRRRDVRSGRPSAPRHAGFARKRATASLFAHRTEQYARRPAREVST</sequence>
<name>A0A918U4U2_9ACTN</name>
<gene>
    <name evidence="2" type="ORF">GCM10010358_52990</name>
</gene>
<keyword evidence="3" id="KW-1185">Reference proteome</keyword>
<feature type="region of interest" description="Disordered" evidence="1">
    <location>
        <begin position="24"/>
        <end position="46"/>
    </location>
</feature>
<dbReference type="EMBL" id="BMVU01000030">
    <property type="protein sequence ID" value="GGX92456.1"/>
    <property type="molecule type" value="Genomic_DNA"/>
</dbReference>
<evidence type="ECO:0000313" key="2">
    <source>
        <dbReference type="EMBL" id="GGX92456.1"/>
    </source>
</evidence>
<proteinExistence type="predicted"/>
<comment type="caution">
    <text evidence="2">The sequence shown here is derived from an EMBL/GenBank/DDBJ whole genome shotgun (WGS) entry which is preliminary data.</text>
</comment>
<organism evidence="2 3">
    <name type="scientific">Streptomyces minutiscleroticus</name>
    <dbReference type="NCBI Taxonomy" id="68238"/>
    <lineage>
        <taxon>Bacteria</taxon>
        <taxon>Bacillati</taxon>
        <taxon>Actinomycetota</taxon>
        <taxon>Actinomycetes</taxon>
        <taxon>Kitasatosporales</taxon>
        <taxon>Streptomycetaceae</taxon>
        <taxon>Streptomyces</taxon>
    </lineage>
</organism>
<protein>
    <submittedName>
        <fullName evidence="2">Uncharacterized protein</fullName>
    </submittedName>
</protein>
<reference evidence="2" key="1">
    <citation type="journal article" date="2014" name="Int. J. Syst. Evol. Microbiol.">
        <title>Complete genome sequence of Corynebacterium casei LMG S-19264T (=DSM 44701T), isolated from a smear-ripened cheese.</title>
        <authorList>
            <consortium name="US DOE Joint Genome Institute (JGI-PGF)"/>
            <person name="Walter F."/>
            <person name="Albersmeier A."/>
            <person name="Kalinowski J."/>
            <person name="Ruckert C."/>
        </authorList>
    </citation>
    <scope>NUCLEOTIDE SEQUENCE</scope>
    <source>
        <strain evidence="2">JCM 4790</strain>
    </source>
</reference>